<comment type="similarity">
    <text evidence="1">Belongs to the oxygen-dependent FAD-linked oxidoreductase family.</text>
</comment>
<dbReference type="SUPFAM" id="SSF56176">
    <property type="entry name" value="FAD-binding/transporter-associated domain-like"/>
    <property type="match status" value="1"/>
</dbReference>
<dbReference type="OrthoDB" id="415825at2759"/>
<dbReference type="InterPro" id="IPR050416">
    <property type="entry name" value="FAD-linked_Oxidoreductase"/>
</dbReference>
<evidence type="ECO:0000256" key="2">
    <source>
        <dbReference type="ARBA" id="ARBA00022630"/>
    </source>
</evidence>
<comment type="caution">
    <text evidence="6">The sequence shown here is derived from an EMBL/GenBank/DDBJ whole genome shotgun (WGS) entry which is preliminary data.</text>
</comment>
<dbReference type="InterPro" id="IPR036318">
    <property type="entry name" value="FAD-bd_PCMH-like_sf"/>
</dbReference>
<keyword evidence="7" id="KW-1185">Reference proteome</keyword>
<dbReference type="EMBL" id="WIWV01000098">
    <property type="protein sequence ID" value="KAF7714018.1"/>
    <property type="molecule type" value="Genomic_DNA"/>
</dbReference>
<dbReference type="PROSITE" id="PS51387">
    <property type="entry name" value="FAD_PCMH"/>
    <property type="match status" value="1"/>
</dbReference>
<protein>
    <submittedName>
        <fullName evidence="6">(R)-6-hydroxynicotine oxidase</fullName>
        <ecNumber evidence="6">1.5.3.6</ecNumber>
    </submittedName>
</protein>
<name>A0A8J8WID1_9EURO</name>
<organism evidence="6 7">
    <name type="scientific">Penicillium ucsense</name>
    <dbReference type="NCBI Taxonomy" id="2839758"/>
    <lineage>
        <taxon>Eukaryota</taxon>
        <taxon>Fungi</taxon>
        <taxon>Dikarya</taxon>
        <taxon>Ascomycota</taxon>
        <taxon>Pezizomycotina</taxon>
        <taxon>Eurotiomycetes</taxon>
        <taxon>Eurotiomycetidae</taxon>
        <taxon>Eurotiales</taxon>
        <taxon>Aspergillaceae</taxon>
        <taxon>Penicillium</taxon>
    </lineage>
</organism>
<dbReference type="Gene3D" id="3.30.465.10">
    <property type="match status" value="1"/>
</dbReference>
<dbReference type="EC" id="1.5.3.6" evidence="6"/>
<evidence type="ECO:0000256" key="3">
    <source>
        <dbReference type="ARBA" id="ARBA00022827"/>
    </source>
</evidence>
<dbReference type="InterPro" id="IPR016166">
    <property type="entry name" value="FAD-bd_PCMH"/>
</dbReference>
<dbReference type="PANTHER" id="PTHR42973:SF7">
    <property type="entry name" value="FAD-BINDING PCMH-TYPE DOMAIN-CONTAINING PROTEIN"/>
    <property type="match status" value="1"/>
</dbReference>
<evidence type="ECO:0000313" key="6">
    <source>
        <dbReference type="EMBL" id="KAF7714018.1"/>
    </source>
</evidence>
<dbReference type="Pfam" id="PF08031">
    <property type="entry name" value="BBE"/>
    <property type="match status" value="1"/>
</dbReference>
<dbReference type="InterPro" id="IPR016169">
    <property type="entry name" value="FAD-bd_PCMH_sub2"/>
</dbReference>
<dbReference type="PANTHER" id="PTHR42973">
    <property type="entry name" value="BINDING OXIDOREDUCTASE, PUTATIVE (AFU_ORTHOLOGUE AFUA_1G17690)-RELATED"/>
    <property type="match status" value="1"/>
</dbReference>
<evidence type="ECO:0000313" key="7">
    <source>
        <dbReference type="Proteomes" id="UP000631181"/>
    </source>
</evidence>
<dbReference type="Proteomes" id="UP000631181">
    <property type="component" value="Unassembled WGS sequence"/>
</dbReference>
<dbReference type="Gene3D" id="3.40.462.20">
    <property type="match status" value="1"/>
</dbReference>
<keyword evidence="2" id="KW-0285">Flavoprotein</keyword>
<dbReference type="Pfam" id="PF01565">
    <property type="entry name" value="FAD_binding_4"/>
    <property type="match status" value="1"/>
</dbReference>
<proteinExistence type="inferred from homology"/>
<dbReference type="InterPro" id="IPR016167">
    <property type="entry name" value="FAD-bd_PCMH_sub1"/>
</dbReference>
<keyword evidence="4 6" id="KW-0560">Oxidoreductase</keyword>
<sequence length="451" mass="49131">MNQLTEFLANNPHIHHATPESSDYEDLRMGFIINASRHPAIIVRPRSAEDVAALVPLLTQNDLPFAVRVGGHDMFGRSQINDGVTIDLREISYVDVDKSAQTARVGGGVVTMDLLEKLHEHDVVTPFGMTPSVGVLGWSTFGGYGLLSPHYGLGVDQIVGAKIVDAQGIICDADEIMLTAIRGGGGCIGVIVELTLKVYPKSQTLAGAIFFESKDLALEVEQFNQAYARAKANGLPAPLHLYQAVINGPGGKSLAVLFMWSSSDMEEGQKWLSRASSWLPVAMSTVQPTTYLDFARFASSMLPPKTYGTIFTINLFDLTPEVLKVIGAHAKKQPNNPEVLLGIHELRANGPTESSSRTVYHNRQPHFLLEILPMASTPELAAEAVAWGEAFRDDLRKTDPSNIVPSSYISLTSPGDSNMESIYGVKYSKLKEIKGLYDPNNVFKSALAQFY</sequence>
<dbReference type="InterPro" id="IPR012951">
    <property type="entry name" value="BBE"/>
</dbReference>
<gene>
    <name evidence="6" type="ORF">PECM_008905</name>
</gene>
<dbReference type="GO" id="GO:0018530">
    <property type="term" value="F:(R)-6-hydroxynicotine oxidase activity"/>
    <property type="evidence" value="ECO:0007669"/>
    <property type="project" value="UniProtKB-EC"/>
</dbReference>
<reference evidence="6" key="1">
    <citation type="journal article" date="2020" name="Front. Microbiol.">
        <title>Gene regulatory networks of Penicillium echinulatum 2HH and Penicillium oxalicum 114-2 inferred by a computational biology approach.</title>
        <authorList>
            <person name="Lenz A.R."/>
            <person name="Galan-Vasquez E."/>
            <person name="Balbinot E."/>
            <person name="De Abreu F.P."/>
            <person name="De Oliveira N.S."/>
            <person name="Da Rosa L.O."/>
            <person name="De Avila E Silva S."/>
            <person name="Camassola M."/>
            <person name="Dillon A.J.P."/>
            <person name="Perez-Rueda E."/>
        </authorList>
    </citation>
    <scope>NUCLEOTIDE SEQUENCE</scope>
    <source>
        <strain evidence="6">S1M29</strain>
    </source>
</reference>
<evidence type="ECO:0000256" key="4">
    <source>
        <dbReference type="ARBA" id="ARBA00023002"/>
    </source>
</evidence>
<dbReference type="AlphaFoldDB" id="A0A8J8WID1"/>
<evidence type="ECO:0000256" key="1">
    <source>
        <dbReference type="ARBA" id="ARBA00005466"/>
    </source>
</evidence>
<keyword evidence="3" id="KW-0274">FAD</keyword>
<dbReference type="InterPro" id="IPR006094">
    <property type="entry name" value="Oxid_FAD_bind_N"/>
</dbReference>
<accession>A0A8J8WID1</accession>
<dbReference type="Gene3D" id="3.30.43.10">
    <property type="entry name" value="Uridine Diphospho-n-acetylenolpyruvylglucosamine Reductase, domain 2"/>
    <property type="match status" value="1"/>
</dbReference>
<feature type="domain" description="FAD-binding PCMH-type" evidence="5">
    <location>
        <begin position="35"/>
        <end position="201"/>
    </location>
</feature>
<dbReference type="GO" id="GO:0071949">
    <property type="term" value="F:FAD binding"/>
    <property type="evidence" value="ECO:0007669"/>
    <property type="project" value="InterPro"/>
</dbReference>
<evidence type="ECO:0000259" key="5">
    <source>
        <dbReference type="PROSITE" id="PS51387"/>
    </source>
</evidence>